<evidence type="ECO:0000313" key="2">
    <source>
        <dbReference type="Proteomes" id="UP001305414"/>
    </source>
</evidence>
<name>A0AAN7UC44_9PEZI</name>
<organism evidence="1 2">
    <name type="scientific">Xylaria bambusicola</name>
    <dbReference type="NCBI Taxonomy" id="326684"/>
    <lineage>
        <taxon>Eukaryota</taxon>
        <taxon>Fungi</taxon>
        <taxon>Dikarya</taxon>
        <taxon>Ascomycota</taxon>
        <taxon>Pezizomycotina</taxon>
        <taxon>Sordariomycetes</taxon>
        <taxon>Xylariomycetidae</taxon>
        <taxon>Xylariales</taxon>
        <taxon>Xylariaceae</taxon>
        <taxon>Xylaria</taxon>
    </lineage>
</organism>
<protein>
    <submittedName>
        <fullName evidence="1">Uncharacterized protein</fullName>
    </submittedName>
</protein>
<sequence length="347" mass="40868">MADIDVLRPRIFQFNDSITKSLPILGEDDIDDLTAVLKSLAKGRHPRQASIAKVLNAYNITQATEKRAWAYFHSITAIPTADADVPRPVIELDHQILNDLKKPWHSIHFSTEHGDEAGGSASYRFICFIHKHFIRRGSGRQRPLYTISIWDRELEEMAWHDTYSHERAARQRDVHRFWEIVRMPRCPFVELRREFLGKIRWRMNYRACEKIEAAIRGVIPPQDTLYAIMSIGLYYMTQGSVNRRVDIVPDNIEFFGGTARELLPQMFVRLLWLYLRAPKEGSESEWDAEMVNLNDDEDAKDYVRQLRIADKLGWMKVYVRKELEAHMEEQKGRWLRRVKWLFSALRI</sequence>
<reference evidence="1 2" key="1">
    <citation type="submission" date="2023-10" db="EMBL/GenBank/DDBJ databases">
        <title>Draft genome sequence of Xylaria bambusicola isolate GMP-LS, the root and basal stem rot pathogen of sugarcane in Indonesia.</title>
        <authorList>
            <person name="Selvaraj P."/>
            <person name="Muralishankar V."/>
            <person name="Muruganantham S."/>
            <person name="Sp S."/>
            <person name="Haryani S."/>
            <person name="Lau K.J.X."/>
            <person name="Naqvi N.I."/>
        </authorList>
    </citation>
    <scope>NUCLEOTIDE SEQUENCE [LARGE SCALE GENOMIC DNA]</scope>
    <source>
        <strain evidence="1">GMP-LS</strain>
    </source>
</reference>
<evidence type="ECO:0000313" key="1">
    <source>
        <dbReference type="EMBL" id="KAK5626109.1"/>
    </source>
</evidence>
<dbReference type="EMBL" id="JAWHQM010000003">
    <property type="protein sequence ID" value="KAK5626109.1"/>
    <property type="molecule type" value="Genomic_DNA"/>
</dbReference>
<comment type="caution">
    <text evidence="1">The sequence shown here is derived from an EMBL/GenBank/DDBJ whole genome shotgun (WGS) entry which is preliminary data.</text>
</comment>
<dbReference type="AlphaFoldDB" id="A0AAN7UC44"/>
<dbReference type="Proteomes" id="UP001305414">
    <property type="component" value="Unassembled WGS sequence"/>
</dbReference>
<accession>A0AAN7UC44</accession>
<proteinExistence type="predicted"/>
<keyword evidence="2" id="KW-1185">Reference proteome</keyword>
<gene>
    <name evidence="1" type="ORF">RRF57_001824</name>
</gene>